<dbReference type="PANTHER" id="PTHR44054:SF1">
    <property type="entry name" value="SYNAPTIC VESICLE MEMBRANE PROTEIN VAT-1 HOMOLOG"/>
    <property type="match status" value="1"/>
</dbReference>
<dbReference type="Gene3D" id="3.40.50.720">
    <property type="entry name" value="NAD(P)-binding Rossmann-like Domain"/>
    <property type="match status" value="1"/>
</dbReference>
<dbReference type="InterPro" id="IPR013149">
    <property type="entry name" value="ADH-like_C"/>
</dbReference>
<dbReference type="SMART" id="SM00829">
    <property type="entry name" value="PKS_ER"/>
    <property type="match status" value="1"/>
</dbReference>
<dbReference type="GO" id="GO:0005741">
    <property type="term" value="C:mitochondrial outer membrane"/>
    <property type="evidence" value="ECO:0007669"/>
    <property type="project" value="TreeGrafter"/>
</dbReference>
<feature type="domain" description="Enoyl reductase (ER)" evidence="3">
    <location>
        <begin position="55"/>
        <end position="393"/>
    </location>
</feature>
<sequence length="394" mass="42659">MSGEDAATQQQQPQPEQEAQKPQDPPASPKAQGNTPTTEERTTISYRALVLTGYGGYDKIKLQVKTVPQPELKAGEVLVRVKACGLNFAELMGRQGLYDALPSPPVTMGMEGAGVVEAVADGVEDKKVSVGDRVIVLARSGVWQEVVVVPADRAIIMPDQMSFEEGAALPINYLTAYLMLFEMANIKPGKSVLIHMAAGGVGIAATQLCQTVQDVTIFGTASASKHETIAQGGVTHPIDYRTKDYVEEVRKISPQGVDIVLDPLGGSDTQKGYNLLKPMGSIIVFGAANGVTGQKRNLLALAKLWYHQLSLSSLKLMQANKSVGGFHLGYLKDEELITQTMVKLLEFYSQGKIKPKIDSCFHFEEVSVFSSEPTNHIRGICIIVFKLISPFVIK</sequence>
<reference evidence="4" key="2">
    <citation type="submission" date="2025-09" db="UniProtKB">
        <authorList>
            <consortium name="Ensembl"/>
        </authorList>
    </citation>
    <scope>IDENTIFICATION</scope>
</reference>
<proteinExistence type="predicted"/>
<dbReference type="Proteomes" id="UP000694523">
    <property type="component" value="Unplaced"/>
</dbReference>
<name>A0A8C6WHE3_9GOBI</name>
<dbReference type="Pfam" id="PF08240">
    <property type="entry name" value="ADH_N"/>
    <property type="match status" value="1"/>
</dbReference>
<dbReference type="InterPro" id="IPR052100">
    <property type="entry name" value="SV-ATPase_mito-regulator"/>
</dbReference>
<reference evidence="4" key="1">
    <citation type="submission" date="2025-08" db="UniProtKB">
        <authorList>
            <consortium name="Ensembl"/>
        </authorList>
    </citation>
    <scope>IDENTIFICATION</scope>
</reference>
<dbReference type="InterPro" id="IPR020843">
    <property type="entry name" value="ER"/>
</dbReference>
<organism evidence="4 5">
    <name type="scientific">Neogobius melanostomus</name>
    <name type="common">round goby</name>
    <dbReference type="NCBI Taxonomy" id="47308"/>
    <lineage>
        <taxon>Eukaryota</taxon>
        <taxon>Metazoa</taxon>
        <taxon>Chordata</taxon>
        <taxon>Craniata</taxon>
        <taxon>Vertebrata</taxon>
        <taxon>Euteleostomi</taxon>
        <taxon>Actinopterygii</taxon>
        <taxon>Neopterygii</taxon>
        <taxon>Teleostei</taxon>
        <taxon>Neoteleostei</taxon>
        <taxon>Acanthomorphata</taxon>
        <taxon>Gobiaria</taxon>
        <taxon>Gobiiformes</taxon>
        <taxon>Gobioidei</taxon>
        <taxon>Gobiidae</taxon>
        <taxon>Benthophilinae</taxon>
        <taxon>Neogobiini</taxon>
        <taxon>Neogobius</taxon>
    </lineage>
</organism>
<keyword evidence="5" id="KW-1185">Reference proteome</keyword>
<dbReference type="CDD" id="cd08275">
    <property type="entry name" value="MDR3"/>
    <property type="match status" value="1"/>
</dbReference>
<evidence type="ECO:0000256" key="1">
    <source>
        <dbReference type="ARBA" id="ARBA00023002"/>
    </source>
</evidence>
<evidence type="ECO:0000259" key="3">
    <source>
        <dbReference type="SMART" id="SM00829"/>
    </source>
</evidence>
<dbReference type="SUPFAM" id="SSF50129">
    <property type="entry name" value="GroES-like"/>
    <property type="match status" value="1"/>
</dbReference>
<dbReference type="Ensembl" id="ENSNMLT00000008087.1">
    <property type="protein sequence ID" value="ENSNMLP00000007096.1"/>
    <property type="gene ID" value="ENSNMLG00000005115.1"/>
</dbReference>
<dbReference type="PANTHER" id="PTHR44054">
    <property type="entry name" value="SYNAPTIC VESICLE MEMBRANE PROTEIN VAT-1 HOMOLOG-LIKE"/>
    <property type="match status" value="1"/>
</dbReference>
<dbReference type="InterPro" id="IPR013154">
    <property type="entry name" value="ADH-like_N"/>
</dbReference>
<feature type="compositionally biased region" description="Low complexity" evidence="2">
    <location>
        <begin position="1"/>
        <end position="22"/>
    </location>
</feature>
<dbReference type="InterPro" id="IPR011032">
    <property type="entry name" value="GroES-like_sf"/>
</dbReference>
<dbReference type="GO" id="GO:0016491">
    <property type="term" value="F:oxidoreductase activity"/>
    <property type="evidence" value="ECO:0007669"/>
    <property type="project" value="UniProtKB-KW"/>
</dbReference>
<evidence type="ECO:0000313" key="4">
    <source>
        <dbReference type="Ensembl" id="ENSNMLP00000007096.1"/>
    </source>
</evidence>
<evidence type="ECO:0000313" key="5">
    <source>
        <dbReference type="Proteomes" id="UP000694523"/>
    </source>
</evidence>
<accession>A0A8C6WHE3</accession>
<dbReference type="GO" id="GO:0010637">
    <property type="term" value="P:negative regulation of mitochondrial fusion"/>
    <property type="evidence" value="ECO:0007669"/>
    <property type="project" value="TreeGrafter"/>
</dbReference>
<keyword evidence="1" id="KW-0560">Oxidoreductase</keyword>
<dbReference type="AlphaFoldDB" id="A0A8C6WHE3"/>
<dbReference type="Pfam" id="PF00107">
    <property type="entry name" value="ADH_zinc_N"/>
    <property type="match status" value="1"/>
</dbReference>
<dbReference type="Gene3D" id="3.90.180.10">
    <property type="entry name" value="Medium-chain alcohol dehydrogenases, catalytic domain"/>
    <property type="match status" value="1"/>
</dbReference>
<evidence type="ECO:0000256" key="2">
    <source>
        <dbReference type="SAM" id="MobiDB-lite"/>
    </source>
</evidence>
<feature type="region of interest" description="Disordered" evidence="2">
    <location>
        <begin position="1"/>
        <end position="44"/>
    </location>
</feature>
<dbReference type="InterPro" id="IPR036291">
    <property type="entry name" value="NAD(P)-bd_dom_sf"/>
</dbReference>
<dbReference type="SUPFAM" id="SSF51735">
    <property type="entry name" value="NAD(P)-binding Rossmann-fold domains"/>
    <property type="match status" value="1"/>
</dbReference>
<protein>
    <submittedName>
        <fullName evidence="4">Vesicle amine transport 1</fullName>
    </submittedName>
</protein>